<dbReference type="AlphaFoldDB" id="A0AAD8S9M4"/>
<evidence type="ECO:0000256" key="4">
    <source>
        <dbReference type="ARBA" id="ARBA00022968"/>
    </source>
</evidence>
<dbReference type="Pfam" id="PF03016">
    <property type="entry name" value="Exostosin_GT47"/>
    <property type="match status" value="1"/>
</dbReference>
<evidence type="ECO:0000256" key="6">
    <source>
        <dbReference type="SAM" id="MobiDB-lite"/>
    </source>
</evidence>
<feature type="domain" description="Exostosin GT47" evidence="7">
    <location>
        <begin position="102"/>
        <end position="413"/>
    </location>
</feature>
<comment type="caution">
    <text evidence="8">The sequence shown here is derived from an EMBL/GenBank/DDBJ whole genome shotgun (WGS) entry which is preliminary data.</text>
</comment>
<keyword evidence="4" id="KW-0812">Transmembrane</keyword>
<dbReference type="EMBL" id="JAUUTY010000004">
    <property type="protein sequence ID" value="KAK1647308.1"/>
    <property type="molecule type" value="Genomic_DNA"/>
</dbReference>
<evidence type="ECO:0000256" key="1">
    <source>
        <dbReference type="ARBA" id="ARBA00004323"/>
    </source>
</evidence>
<evidence type="ECO:0000313" key="9">
    <source>
        <dbReference type="Proteomes" id="UP001231189"/>
    </source>
</evidence>
<organism evidence="8 9">
    <name type="scientific">Lolium multiflorum</name>
    <name type="common">Italian ryegrass</name>
    <name type="synonym">Lolium perenne subsp. multiflorum</name>
    <dbReference type="NCBI Taxonomy" id="4521"/>
    <lineage>
        <taxon>Eukaryota</taxon>
        <taxon>Viridiplantae</taxon>
        <taxon>Streptophyta</taxon>
        <taxon>Embryophyta</taxon>
        <taxon>Tracheophyta</taxon>
        <taxon>Spermatophyta</taxon>
        <taxon>Magnoliopsida</taxon>
        <taxon>Liliopsida</taxon>
        <taxon>Poales</taxon>
        <taxon>Poaceae</taxon>
        <taxon>BOP clade</taxon>
        <taxon>Pooideae</taxon>
        <taxon>Poodae</taxon>
        <taxon>Poeae</taxon>
        <taxon>Poeae Chloroplast Group 2 (Poeae type)</taxon>
        <taxon>Loliodinae</taxon>
        <taxon>Loliinae</taxon>
        <taxon>Lolium</taxon>
    </lineage>
</organism>
<keyword evidence="9" id="KW-1185">Reference proteome</keyword>
<evidence type="ECO:0000256" key="2">
    <source>
        <dbReference type="ARBA" id="ARBA00010271"/>
    </source>
</evidence>
<dbReference type="GO" id="GO:0016757">
    <property type="term" value="F:glycosyltransferase activity"/>
    <property type="evidence" value="ECO:0007669"/>
    <property type="project" value="UniProtKB-KW"/>
</dbReference>
<keyword evidence="5" id="KW-0333">Golgi apparatus</keyword>
<protein>
    <recommendedName>
        <fullName evidence="7">Exostosin GT47 domain-containing protein</fullName>
    </recommendedName>
</protein>
<keyword evidence="4" id="KW-0735">Signal-anchor</keyword>
<dbReference type="Proteomes" id="UP001231189">
    <property type="component" value="Unassembled WGS sequence"/>
</dbReference>
<keyword evidence="3" id="KW-0808">Transferase</keyword>
<dbReference type="InterPro" id="IPR004263">
    <property type="entry name" value="Exostosin"/>
</dbReference>
<sequence length="484" mass="53721">MAPPRARALLLPLAAATVLVASTIFLFAAAGTSRWRPADTGLPVPATHAGFSAVPVSPRASSATKSQELSFLDENGRPDDPSSSSSSSSASVTGRCDPRDAAVRVFMYDMPPEFHFGLLGWAPPSGDAGAVWPDVSSGAAPRYPGGLNQQHSVEYWLTLDLLAPTSSASSLCGAAVRVADHRDADVVFVPFFASLSYNRHSRAAPPEKVSRDRSLQEKLVRYLVARPEWKRSGGADHVVVAHHPNSLLHARLALFPAMFVLSDFGRYHPRVASLEKDLIAPYRHMAKTFVNDTAGFDDRPTLLYFRGAIYRKEGGNIRQELYNMLKDEKDVLFSFGSVQDHGVSKASQGMHSSKFCLNIAGDTPSSNRLFDAIVSHCVPVIISDDIELPYEDILDYSKFSIFVRSSDAVKKGYLMRLIKGVDKRRWTRMWKRLKEVDKHFEYQFPSQKDDAVQMIWQALARKVPSIRLKAHRFRRSSRSERGSK</sequence>
<accession>A0AAD8S9M4</accession>
<evidence type="ECO:0000256" key="5">
    <source>
        <dbReference type="ARBA" id="ARBA00023034"/>
    </source>
</evidence>
<dbReference type="PANTHER" id="PTHR11062:SF99">
    <property type="entry name" value="EXOSTOSIN FAMILY PROTEIN"/>
    <property type="match status" value="1"/>
</dbReference>
<evidence type="ECO:0000259" key="7">
    <source>
        <dbReference type="Pfam" id="PF03016"/>
    </source>
</evidence>
<dbReference type="GO" id="GO:0000139">
    <property type="term" value="C:Golgi membrane"/>
    <property type="evidence" value="ECO:0007669"/>
    <property type="project" value="UniProtKB-SubCell"/>
</dbReference>
<proteinExistence type="inferred from homology"/>
<keyword evidence="3" id="KW-0328">Glycosyltransferase</keyword>
<dbReference type="InterPro" id="IPR040911">
    <property type="entry name" value="Exostosin_GT47"/>
</dbReference>
<dbReference type="PANTHER" id="PTHR11062">
    <property type="entry name" value="EXOSTOSIN HEPARAN SULFATE GLYCOSYLTRANSFERASE -RELATED"/>
    <property type="match status" value="1"/>
</dbReference>
<comment type="similarity">
    <text evidence="2">Belongs to the glycosyltransferase 47 family.</text>
</comment>
<comment type="subcellular location">
    <subcellularLocation>
        <location evidence="1">Golgi apparatus membrane</location>
        <topology evidence="1">Single-pass type II membrane protein</topology>
    </subcellularLocation>
</comment>
<evidence type="ECO:0000256" key="3">
    <source>
        <dbReference type="ARBA" id="ARBA00022676"/>
    </source>
</evidence>
<name>A0AAD8S9M4_LOLMU</name>
<feature type="compositionally biased region" description="Low complexity" evidence="6">
    <location>
        <begin position="82"/>
        <end position="91"/>
    </location>
</feature>
<feature type="region of interest" description="Disordered" evidence="6">
    <location>
        <begin position="72"/>
        <end position="95"/>
    </location>
</feature>
<gene>
    <name evidence="8" type="ORF">QYE76_065113</name>
</gene>
<evidence type="ECO:0000313" key="8">
    <source>
        <dbReference type="EMBL" id="KAK1647308.1"/>
    </source>
</evidence>
<reference evidence="8" key="1">
    <citation type="submission" date="2023-07" db="EMBL/GenBank/DDBJ databases">
        <title>A chromosome-level genome assembly of Lolium multiflorum.</title>
        <authorList>
            <person name="Chen Y."/>
            <person name="Copetti D."/>
            <person name="Kolliker R."/>
            <person name="Studer B."/>
        </authorList>
    </citation>
    <scope>NUCLEOTIDE SEQUENCE</scope>
    <source>
        <strain evidence="8">02402/16</strain>
        <tissue evidence="8">Leaf</tissue>
    </source>
</reference>